<dbReference type="InterPro" id="IPR019182">
    <property type="entry name" value="Cytochrome_b-c1_su10_fun"/>
</dbReference>
<proteinExistence type="predicted"/>
<dbReference type="AlphaFoldDB" id="A0A2N5T7T7"/>
<dbReference type="OrthoDB" id="2391627at2759"/>
<dbReference type="GO" id="GO:0006122">
    <property type="term" value="P:mitochondrial electron transport, ubiquinol to cytochrome c"/>
    <property type="evidence" value="ECO:0007669"/>
    <property type="project" value="InterPro"/>
</dbReference>
<keyword evidence="2" id="KW-1133">Transmembrane helix</keyword>
<evidence type="ECO:0000313" key="3">
    <source>
        <dbReference type="EMBL" id="PLW21561.1"/>
    </source>
</evidence>
<feature type="compositionally biased region" description="Basic and acidic residues" evidence="1">
    <location>
        <begin position="1"/>
        <end position="15"/>
    </location>
</feature>
<dbReference type="EMBL" id="PGCI01000014">
    <property type="protein sequence ID" value="PLW49776.1"/>
    <property type="molecule type" value="Genomic_DNA"/>
</dbReference>
<evidence type="ECO:0000256" key="2">
    <source>
        <dbReference type="SAM" id="Phobius"/>
    </source>
</evidence>
<dbReference type="Proteomes" id="UP000235388">
    <property type="component" value="Unassembled WGS sequence"/>
</dbReference>
<dbReference type="EMBL" id="PGCI01000611">
    <property type="protein sequence ID" value="PLW24348.1"/>
    <property type="molecule type" value="Genomic_DNA"/>
</dbReference>
<accession>A0A2N5T7T7</accession>
<evidence type="ECO:0000313" key="4">
    <source>
        <dbReference type="EMBL" id="PLW24348.1"/>
    </source>
</evidence>
<evidence type="ECO:0000313" key="6">
    <source>
        <dbReference type="EMBL" id="PLW57809.1"/>
    </source>
</evidence>
<dbReference type="Pfam" id="PF09796">
    <property type="entry name" value="QCR10"/>
    <property type="match status" value="1"/>
</dbReference>
<keyword evidence="2" id="KW-0812">Transmembrane</keyword>
<feature type="transmembrane region" description="Helical" evidence="2">
    <location>
        <begin position="83"/>
        <end position="105"/>
    </location>
</feature>
<comment type="caution">
    <text evidence="3">The sequence shown here is derived from an EMBL/GenBank/DDBJ whole genome shotgun (WGS) entry which is preliminary data.</text>
</comment>
<keyword evidence="2" id="KW-0472">Membrane</keyword>
<evidence type="ECO:0000256" key="1">
    <source>
        <dbReference type="SAM" id="MobiDB-lite"/>
    </source>
</evidence>
<name>A0A2N5T7T7_9BASI</name>
<evidence type="ECO:0000313" key="7">
    <source>
        <dbReference type="Proteomes" id="UP000235388"/>
    </source>
</evidence>
<dbReference type="PANTHER" id="PTHR28254:SF1">
    <property type="entry name" value="CYTOCHROME B-C1 COMPLEX SUBUNIT 10, MITOCHONDRIAL"/>
    <property type="match status" value="1"/>
</dbReference>
<evidence type="ECO:0000313" key="8">
    <source>
        <dbReference type="Proteomes" id="UP000235392"/>
    </source>
</evidence>
<evidence type="ECO:0008006" key="9">
    <source>
        <dbReference type="Google" id="ProtNLM"/>
    </source>
</evidence>
<dbReference type="STRING" id="200324.A0A2N5T7T7"/>
<dbReference type="GO" id="GO:0005739">
    <property type="term" value="C:mitochondrion"/>
    <property type="evidence" value="ECO:0007669"/>
    <property type="project" value="GOC"/>
</dbReference>
<sequence>MERRRAELAETEKLVEQQPAKQKRTLITAAINHANHHHQHNSPSQPPLRTMARPSATPRPRFAPNLKPQPHLMGVTPSVISRWAPILGVWGLGGAAFVTLAASSIPRFQEDVLKKIPGVASYYESTVPDCDKPF</sequence>
<protein>
    <recommendedName>
        <fullName evidence="9">Cytochrome b-c1 complex subunit 10</fullName>
    </recommendedName>
</protein>
<keyword evidence="7" id="KW-1185">Reference proteome</keyword>
<dbReference type="EMBL" id="PGCJ01000782">
    <property type="protein sequence ID" value="PLW21561.1"/>
    <property type="molecule type" value="Genomic_DNA"/>
</dbReference>
<dbReference type="Proteomes" id="UP000235392">
    <property type="component" value="Unassembled WGS sequence"/>
</dbReference>
<gene>
    <name evidence="6" type="ORF">PCANC_00945</name>
    <name evidence="3" type="ORF">PCANC_03968</name>
    <name evidence="5" type="ORF">PCASD_01548</name>
    <name evidence="4" type="ORF">PCASD_06542</name>
</gene>
<reference evidence="7 8" key="1">
    <citation type="submission" date="2017-11" db="EMBL/GenBank/DDBJ databases">
        <title>De novo assembly and phasing of dikaryotic genomes from two isolates of Puccinia coronata f. sp. avenae, the causal agent of oat crown rust.</title>
        <authorList>
            <person name="Miller M.E."/>
            <person name="Zhang Y."/>
            <person name="Omidvar V."/>
            <person name="Sperschneider J."/>
            <person name="Schwessinger B."/>
            <person name="Raley C."/>
            <person name="Palmer J.M."/>
            <person name="Garnica D."/>
            <person name="Upadhyaya N."/>
            <person name="Rathjen J."/>
            <person name="Taylor J.M."/>
            <person name="Park R.F."/>
            <person name="Dodds P.N."/>
            <person name="Hirsch C.D."/>
            <person name="Kianian S.F."/>
            <person name="Figueroa M."/>
        </authorList>
    </citation>
    <scope>NUCLEOTIDE SEQUENCE [LARGE SCALE GENOMIC DNA]</scope>
    <source>
        <strain evidence="3">12NC29</strain>
        <strain evidence="4">12SD80</strain>
    </source>
</reference>
<feature type="region of interest" description="Disordered" evidence="1">
    <location>
        <begin position="1"/>
        <end position="70"/>
    </location>
</feature>
<evidence type="ECO:0000313" key="5">
    <source>
        <dbReference type="EMBL" id="PLW49776.1"/>
    </source>
</evidence>
<dbReference type="EMBL" id="PGCJ01000007">
    <property type="protein sequence ID" value="PLW57809.1"/>
    <property type="molecule type" value="Genomic_DNA"/>
</dbReference>
<dbReference type="PANTHER" id="PTHR28254">
    <property type="entry name" value="CYTOCHROME B-C1 COMPLEX SUBUNIT 10"/>
    <property type="match status" value="1"/>
</dbReference>
<organism evidence="3 7">
    <name type="scientific">Puccinia coronata f. sp. avenae</name>
    <dbReference type="NCBI Taxonomy" id="200324"/>
    <lineage>
        <taxon>Eukaryota</taxon>
        <taxon>Fungi</taxon>
        <taxon>Dikarya</taxon>
        <taxon>Basidiomycota</taxon>
        <taxon>Pucciniomycotina</taxon>
        <taxon>Pucciniomycetes</taxon>
        <taxon>Pucciniales</taxon>
        <taxon>Pucciniaceae</taxon>
        <taxon>Puccinia</taxon>
    </lineage>
</organism>